<name>A0A317DXY9_9PROT</name>
<organism evidence="2 3">
    <name type="scientific">Zavarzinia aquatilis</name>
    <dbReference type="NCBI Taxonomy" id="2211142"/>
    <lineage>
        <taxon>Bacteria</taxon>
        <taxon>Pseudomonadati</taxon>
        <taxon>Pseudomonadota</taxon>
        <taxon>Alphaproteobacteria</taxon>
        <taxon>Rhodospirillales</taxon>
        <taxon>Zavarziniaceae</taxon>
        <taxon>Zavarzinia</taxon>
    </lineage>
</organism>
<dbReference type="Proteomes" id="UP000245461">
    <property type="component" value="Unassembled WGS sequence"/>
</dbReference>
<accession>A0A317DXY9</accession>
<reference evidence="2 3" key="1">
    <citation type="submission" date="2018-05" db="EMBL/GenBank/DDBJ databases">
        <title>Zavarzinia sp. HR-AS.</title>
        <authorList>
            <person name="Lee Y."/>
            <person name="Jeon C.O."/>
        </authorList>
    </citation>
    <scope>NUCLEOTIDE SEQUENCE [LARGE SCALE GENOMIC DNA]</scope>
    <source>
        <strain evidence="2 3">HR-AS</strain>
    </source>
</reference>
<gene>
    <name evidence="2" type="ORF">DKG74_17925</name>
</gene>
<dbReference type="Pfam" id="PF19889">
    <property type="entry name" value="DUF6362"/>
    <property type="match status" value="1"/>
</dbReference>
<protein>
    <recommendedName>
        <fullName evidence="1">DUF6362 domain-containing protein</fullName>
    </recommendedName>
</protein>
<dbReference type="AlphaFoldDB" id="A0A317DXY9"/>
<dbReference type="InterPro" id="IPR045942">
    <property type="entry name" value="DUF6362"/>
</dbReference>
<keyword evidence="3" id="KW-1185">Reference proteome</keyword>
<comment type="caution">
    <text evidence="2">The sequence shown here is derived from an EMBL/GenBank/DDBJ whole genome shotgun (WGS) entry which is preliminary data.</text>
</comment>
<feature type="domain" description="DUF6362" evidence="1">
    <location>
        <begin position="14"/>
        <end position="114"/>
    </location>
</feature>
<dbReference type="RefSeq" id="WP_109907549.1">
    <property type="nucleotide sequence ID" value="NZ_QGLE01000012.1"/>
</dbReference>
<evidence type="ECO:0000313" key="3">
    <source>
        <dbReference type="Proteomes" id="UP000245461"/>
    </source>
</evidence>
<sequence length="147" mass="15625">MVEDGLAEAADTLRRLPDGEAKFRLGPRSAWPDVVRDALAAQSADGPKVRLGPPSPGAIDRLEQVISWLSLLTEAQRRIAWALASGIPVAKLARLIGCHRNTVANRQAAALRVIAGHLNLPPEPRQGVMTKMSCRGVAGAGVVSRAR</sequence>
<dbReference type="EMBL" id="QGLE01000012">
    <property type="protein sequence ID" value="PWR19351.1"/>
    <property type="molecule type" value="Genomic_DNA"/>
</dbReference>
<proteinExistence type="predicted"/>
<evidence type="ECO:0000313" key="2">
    <source>
        <dbReference type="EMBL" id="PWR19351.1"/>
    </source>
</evidence>
<dbReference type="OrthoDB" id="7360866at2"/>
<evidence type="ECO:0000259" key="1">
    <source>
        <dbReference type="Pfam" id="PF19889"/>
    </source>
</evidence>